<name>A0A1M5NTS3_9GAMM</name>
<reference evidence="8 9" key="1">
    <citation type="submission" date="2016-11" db="EMBL/GenBank/DDBJ databases">
        <authorList>
            <person name="Jaros S."/>
            <person name="Januszkiewicz K."/>
            <person name="Wedrychowicz H."/>
        </authorList>
    </citation>
    <scope>NUCLEOTIDE SEQUENCE [LARGE SCALE GENOMIC DNA]</scope>
    <source>
        <strain evidence="8 9">CGMCC 1.7049</strain>
    </source>
</reference>
<organism evidence="8 9">
    <name type="scientific">Hydrocarboniphaga daqingensis</name>
    <dbReference type="NCBI Taxonomy" id="490188"/>
    <lineage>
        <taxon>Bacteria</taxon>
        <taxon>Pseudomonadati</taxon>
        <taxon>Pseudomonadota</taxon>
        <taxon>Gammaproteobacteria</taxon>
        <taxon>Nevskiales</taxon>
        <taxon>Nevskiaceae</taxon>
        <taxon>Hydrocarboniphaga</taxon>
    </lineage>
</organism>
<dbReference type="RefSeq" id="WP_072896820.1">
    <property type="nucleotide sequence ID" value="NZ_FQWZ01000004.1"/>
</dbReference>
<feature type="domain" description="Type II secretion system protein GspF" evidence="7">
    <location>
        <begin position="168"/>
        <end position="296"/>
    </location>
</feature>
<feature type="transmembrane region" description="Helical" evidence="6">
    <location>
        <begin position="6"/>
        <end position="30"/>
    </location>
</feature>
<evidence type="ECO:0000256" key="5">
    <source>
        <dbReference type="ARBA" id="ARBA00023136"/>
    </source>
</evidence>
<evidence type="ECO:0000259" key="7">
    <source>
        <dbReference type="Pfam" id="PF00482"/>
    </source>
</evidence>
<evidence type="ECO:0000256" key="6">
    <source>
        <dbReference type="SAM" id="Phobius"/>
    </source>
</evidence>
<dbReference type="GO" id="GO:0005886">
    <property type="term" value="C:plasma membrane"/>
    <property type="evidence" value="ECO:0007669"/>
    <property type="project" value="UniProtKB-SubCell"/>
</dbReference>
<dbReference type="EMBL" id="FQWZ01000004">
    <property type="protein sequence ID" value="SHG92887.1"/>
    <property type="molecule type" value="Genomic_DNA"/>
</dbReference>
<feature type="transmembrane region" description="Helical" evidence="6">
    <location>
        <begin position="96"/>
        <end position="117"/>
    </location>
</feature>
<evidence type="ECO:0000256" key="1">
    <source>
        <dbReference type="ARBA" id="ARBA00004651"/>
    </source>
</evidence>
<keyword evidence="5 6" id="KW-0472">Membrane</keyword>
<dbReference type="PANTHER" id="PTHR35007">
    <property type="entry name" value="INTEGRAL MEMBRANE PROTEIN-RELATED"/>
    <property type="match status" value="1"/>
</dbReference>
<dbReference type="OrthoDB" id="8534919at2"/>
<feature type="transmembrane region" description="Helical" evidence="6">
    <location>
        <begin position="280"/>
        <end position="302"/>
    </location>
</feature>
<dbReference type="AlphaFoldDB" id="A0A1M5NTS3"/>
<keyword evidence="4 6" id="KW-1133">Transmembrane helix</keyword>
<gene>
    <name evidence="8" type="ORF">SAMN04488068_1858</name>
</gene>
<evidence type="ECO:0000256" key="4">
    <source>
        <dbReference type="ARBA" id="ARBA00022989"/>
    </source>
</evidence>
<sequence length="313" mass="34302">MSPGLFAALVSLTLILAALTIGALIWWGVVSSRARRVQRRLLPEAEVPNDLGIGNANPVLQGIASRGKSIEKALDSEGQSARLMIQAGWRSAEARLVFYVMQGLTPLLMLGAAFGFWTVMPERITARPVLFVLMAVAALILGVLLPSRVRSTIAASRRRQIRAEVPLFIHVLVLLFESGLSTRQAFSSLVREGRGVLTELGIEIEILLRQLEAGADMSEALTRLADALEVADLATVLQLLRQVDRYGGEVKEPLLETLQVIEDRREMDLRERVNLISGRMTVVMVLFFFPALIIFVAGPSWVSLIRALSGVAK</sequence>
<comment type="subcellular location">
    <subcellularLocation>
        <location evidence="1">Cell membrane</location>
        <topology evidence="1">Multi-pass membrane protein</topology>
    </subcellularLocation>
</comment>
<accession>A0A1M5NTS3</accession>
<dbReference type="InterPro" id="IPR018076">
    <property type="entry name" value="T2SS_GspF_dom"/>
</dbReference>
<dbReference type="Proteomes" id="UP000199758">
    <property type="component" value="Unassembled WGS sequence"/>
</dbReference>
<evidence type="ECO:0000313" key="8">
    <source>
        <dbReference type="EMBL" id="SHG92887.1"/>
    </source>
</evidence>
<proteinExistence type="predicted"/>
<dbReference type="Pfam" id="PF00482">
    <property type="entry name" value="T2SSF"/>
    <property type="match status" value="1"/>
</dbReference>
<evidence type="ECO:0000256" key="2">
    <source>
        <dbReference type="ARBA" id="ARBA00022475"/>
    </source>
</evidence>
<dbReference type="PANTHER" id="PTHR35007:SF2">
    <property type="entry name" value="PILUS ASSEMBLE PROTEIN"/>
    <property type="match status" value="1"/>
</dbReference>
<protein>
    <submittedName>
        <fullName evidence="8">Tight adherence protein C</fullName>
    </submittedName>
</protein>
<evidence type="ECO:0000313" key="9">
    <source>
        <dbReference type="Proteomes" id="UP000199758"/>
    </source>
</evidence>
<feature type="transmembrane region" description="Helical" evidence="6">
    <location>
        <begin position="129"/>
        <end position="149"/>
    </location>
</feature>
<dbReference type="STRING" id="490188.SAMN04488068_1858"/>
<keyword evidence="2" id="KW-1003">Cell membrane</keyword>
<keyword evidence="9" id="KW-1185">Reference proteome</keyword>
<evidence type="ECO:0000256" key="3">
    <source>
        <dbReference type="ARBA" id="ARBA00022692"/>
    </source>
</evidence>
<keyword evidence="3 6" id="KW-0812">Transmembrane</keyword>